<dbReference type="Gene3D" id="2.40.50.550">
    <property type="match status" value="1"/>
</dbReference>
<dbReference type="STRING" id="38772.ENSGAGP00000019525"/>
<dbReference type="Gene3D" id="1.25.40.10">
    <property type="entry name" value="Tetratricopeptide repeat domain"/>
    <property type="match status" value="1"/>
</dbReference>
<dbReference type="Ensembl" id="ENSGAGT00000022228.1">
    <property type="protein sequence ID" value="ENSGAGP00000019525.1"/>
    <property type="gene ID" value="ENSGAGG00000014390.1"/>
</dbReference>
<evidence type="ECO:0000256" key="1">
    <source>
        <dbReference type="SAM" id="MobiDB-lite"/>
    </source>
</evidence>
<reference evidence="3" key="3">
    <citation type="submission" date="2025-09" db="UniProtKB">
        <authorList>
            <consortium name="Ensembl"/>
        </authorList>
    </citation>
    <scope>IDENTIFICATION</scope>
</reference>
<evidence type="ECO:0000313" key="4">
    <source>
        <dbReference type="Proteomes" id="UP000291020"/>
    </source>
</evidence>
<dbReference type="AlphaFoldDB" id="A0A452HWK6"/>
<sequence>MSRHSSFLSYSHPSLHPFILSCIHPSHHPSSAISVRPSFHPSSAVSIHLPQLYASVHSSSAIAIPPPIIICSHPFNPPSSAIPLQPASHSSLMPSVHLFSVLTSLSFCHRHPRKCLPLLFFNTGQNPNISQQALSAYHCAVFLLGQLHKYEENYTEALESFFHAASFESAWPKLWQPQQQLLDFLECLLENTGKVKGNKLQSTLGSLHPSQLGPCGDGRYQGSLGQKVALEHWLLSALYTIHPSPQLLSQHLAHVLAWFPGSTFSMADSEGPCFAVTVYNMVQSWGVVIGDLVAIPEPHIQHQFRLVLSAGGIHRPGPVGEEGYGKSYPSSPTEHGVASLPTLANSH</sequence>
<feature type="region of interest" description="Disordered" evidence="1">
    <location>
        <begin position="319"/>
        <end position="347"/>
    </location>
</feature>
<dbReference type="Proteomes" id="UP000291020">
    <property type="component" value="Unassembled WGS sequence"/>
</dbReference>
<protein>
    <recommendedName>
        <fullName evidence="2">Tetratricopeptide repeat protein 5 OB fold domain-containing protein</fullName>
    </recommendedName>
</protein>
<keyword evidence="4" id="KW-1185">Reference proteome</keyword>
<proteinExistence type="predicted"/>
<evidence type="ECO:0000259" key="2">
    <source>
        <dbReference type="Pfam" id="PF16669"/>
    </source>
</evidence>
<accession>A0A452HWK6</accession>
<name>A0A452HWK6_9SAUR</name>
<reference evidence="4" key="1">
    <citation type="journal article" date="2017" name="PLoS ONE">
        <title>The Agassiz's desert tortoise genome provides a resource for the conservation of a threatened species.</title>
        <authorList>
            <person name="Tollis M."/>
            <person name="DeNardo D.F."/>
            <person name="Cornelius J.A."/>
            <person name="Dolby G.A."/>
            <person name="Edwards T."/>
            <person name="Henen B.T."/>
            <person name="Karl A.E."/>
            <person name="Murphy R.W."/>
            <person name="Kusumi K."/>
        </authorList>
    </citation>
    <scope>NUCLEOTIDE SEQUENCE [LARGE SCALE GENOMIC DNA]</scope>
</reference>
<organism evidence="3 4">
    <name type="scientific">Gopherus agassizii</name>
    <name type="common">Agassiz's desert tortoise</name>
    <dbReference type="NCBI Taxonomy" id="38772"/>
    <lineage>
        <taxon>Eukaryota</taxon>
        <taxon>Metazoa</taxon>
        <taxon>Chordata</taxon>
        <taxon>Craniata</taxon>
        <taxon>Vertebrata</taxon>
        <taxon>Euteleostomi</taxon>
        <taxon>Archelosauria</taxon>
        <taxon>Testudinata</taxon>
        <taxon>Testudines</taxon>
        <taxon>Cryptodira</taxon>
        <taxon>Durocryptodira</taxon>
        <taxon>Testudinoidea</taxon>
        <taxon>Testudinidae</taxon>
        <taxon>Gopherus</taxon>
    </lineage>
</organism>
<dbReference type="InterPro" id="IPR038645">
    <property type="entry name" value="TTC5_OB_sf"/>
</dbReference>
<dbReference type="Pfam" id="PF16669">
    <property type="entry name" value="TTC5_OB"/>
    <property type="match status" value="1"/>
</dbReference>
<reference evidence="3" key="2">
    <citation type="submission" date="2025-08" db="UniProtKB">
        <authorList>
            <consortium name="Ensembl"/>
        </authorList>
    </citation>
    <scope>IDENTIFICATION</scope>
</reference>
<dbReference type="InterPro" id="IPR011990">
    <property type="entry name" value="TPR-like_helical_dom_sf"/>
</dbReference>
<dbReference type="PROSITE" id="PS51257">
    <property type="entry name" value="PROKAR_LIPOPROTEIN"/>
    <property type="match status" value="1"/>
</dbReference>
<evidence type="ECO:0000313" key="3">
    <source>
        <dbReference type="Ensembl" id="ENSGAGP00000019525.1"/>
    </source>
</evidence>
<dbReference type="InterPro" id="IPR032076">
    <property type="entry name" value="TTC5_OB"/>
</dbReference>
<feature type="domain" description="Tetratricopeptide repeat protein 5 OB fold" evidence="2">
    <location>
        <begin position="263"/>
        <end position="302"/>
    </location>
</feature>